<dbReference type="SUPFAM" id="SSF69318">
    <property type="entry name" value="Integrin alpha N-terminal domain"/>
    <property type="match status" value="1"/>
</dbReference>
<feature type="signal peptide" evidence="1">
    <location>
        <begin position="1"/>
        <end position="19"/>
    </location>
</feature>
<gene>
    <name evidence="2" type="ORF">AB0A76_02230</name>
</gene>
<dbReference type="EMBL" id="JBEZAM010000002">
    <property type="protein sequence ID" value="MEU7292015.1"/>
    <property type="molecule type" value="Genomic_DNA"/>
</dbReference>
<evidence type="ECO:0008006" key="4">
    <source>
        <dbReference type="Google" id="ProtNLM"/>
    </source>
</evidence>
<keyword evidence="1" id="KW-0732">Signal</keyword>
<dbReference type="Proteomes" id="UP001551210">
    <property type="component" value="Unassembled WGS sequence"/>
</dbReference>
<evidence type="ECO:0000313" key="2">
    <source>
        <dbReference type="EMBL" id="MEU7292015.1"/>
    </source>
</evidence>
<name>A0ABV3CP93_STREX</name>
<evidence type="ECO:0000256" key="1">
    <source>
        <dbReference type="SAM" id="SignalP"/>
    </source>
</evidence>
<organism evidence="2 3">
    <name type="scientific">Streptomyces exfoliatus</name>
    <name type="common">Streptomyces hydrogenans</name>
    <dbReference type="NCBI Taxonomy" id="1905"/>
    <lineage>
        <taxon>Bacteria</taxon>
        <taxon>Bacillati</taxon>
        <taxon>Actinomycetota</taxon>
        <taxon>Actinomycetes</taxon>
        <taxon>Kitasatosporales</taxon>
        <taxon>Streptomycetaceae</taxon>
        <taxon>Streptomyces</taxon>
    </lineage>
</organism>
<dbReference type="InterPro" id="IPR028994">
    <property type="entry name" value="Integrin_alpha_N"/>
</dbReference>
<feature type="chain" id="PRO_5046750429" description="VCBS repeat-containing protein" evidence="1">
    <location>
        <begin position="20"/>
        <end position="218"/>
    </location>
</feature>
<accession>A0ABV3CP93</accession>
<comment type="caution">
    <text evidence="2">The sequence shown here is derived from an EMBL/GenBank/DDBJ whole genome shotgun (WGS) entry which is preliminary data.</text>
</comment>
<reference evidence="2 3" key="1">
    <citation type="submission" date="2024-06" db="EMBL/GenBank/DDBJ databases">
        <title>The Natural Products Discovery Center: Release of the First 8490 Sequenced Strains for Exploring Actinobacteria Biosynthetic Diversity.</title>
        <authorList>
            <person name="Kalkreuter E."/>
            <person name="Kautsar S.A."/>
            <person name="Yang D."/>
            <person name="Bader C.D."/>
            <person name="Teijaro C.N."/>
            <person name="Fluegel L."/>
            <person name="Davis C.M."/>
            <person name="Simpson J.R."/>
            <person name="Lauterbach L."/>
            <person name="Steele A.D."/>
            <person name="Gui C."/>
            <person name="Meng S."/>
            <person name="Li G."/>
            <person name="Viehrig K."/>
            <person name="Ye F."/>
            <person name="Su P."/>
            <person name="Kiefer A.F."/>
            <person name="Nichols A."/>
            <person name="Cepeda A.J."/>
            <person name="Yan W."/>
            <person name="Fan B."/>
            <person name="Jiang Y."/>
            <person name="Adhikari A."/>
            <person name="Zheng C.-J."/>
            <person name="Schuster L."/>
            <person name="Cowan T.M."/>
            <person name="Smanski M.J."/>
            <person name="Chevrette M.G."/>
            <person name="De Carvalho L.P.S."/>
            <person name="Shen B."/>
        </authorList>
    </citation>
    <scope>NUCLEOTIDE SEQUENCE [LARGE SCALE GENOMIC DNA]</scope>
    <source>
        <strain evidence="2 3">NPDC045705</strain>
    </source>
</reference>
<dbReference type="Gene3D" id="2.115.10.10">
    <property type="entry name" value="Tachylectin 2"/>
    <property type="match status" value="1"/>
</dbReference>
<sequence length="218" mass="22338">MGAVLAATAVVPAAVPAAAAPLPTAVAGETGTQAVVPFPSGARVIGAGRTGFLSLGAYTTSGQSWTRYSDGSVTRFDDTEWVSPCLRRGRHRLAGGWGTYHRLTGGSDLTGDGRADLVAADKAGVLWLYRGTGRDTAPFAARVRIGGGWGMYDQLTAVGSLAGGPAGDLVARDRTGVLWLYLGKGDGTFAPRTRIGGGWSQYSEIVGIGDGVSHDSTP</sequence>
<protein>
    <recommendedName>
        <fullName evidence="4">VCBS repeat-containing protein</fullName>
    </recommendedName>
</protein>
<evidence type="ECO:0000313" key="3">
    <source>
        <dbReference type="Proteomes" id="UP001551210"/>
    </source>
</evidence>
<proteinExistence type="predicted"/>
<keyword evidence="3" id="KW-1185">Reference proteome</keyword>
<dbReference type="RefSeq" id="WP_359203571.1">
    <property type="nucleotide sequence ID" value="NZ_JBEZAM010000002.1"/>
</dbReference>